<protein>
    <submittedName>
        <fullName evidence="1">Putative ovule protein</fullName>
    </submittedName>
</protein>
<reference evidence="1" key="1">
    <citation type="submission" date="2015-12" db="EMBL/GenBank/DDBJ databases">
        <title>Gene expression during late stages of embryo sac development: a critical building block for successful pollen-pistil interactions.</title>
        <authorList>
            <person name="Liu Y."/>
            <person name="Joly V."/>
            <person name="Sabar M."/>
            <person name="Matton D.P."/>
        </authorList>
    </citation>
    <scope>NUCLEOTIDE SEQUENCE</scope>
</reference>
<name>A0A0V0ICC8_SOLCH</name>
<accession>A0A0V0ICC8</accession>
<dbReference type="EMBL" id="GEDG01007900">
    <property type="protein sequence ID" value="JAP30603.1"/>
    <property type="molecule type" value="Transcribed_RNA"/>
</dbReference>
<dbReference type="EMBL" id="GEDG01008287">
    <property type="protein sequence ID" value="JAP30223.1"/>
    <property type="molecule type" value="Transcribed_RNA"/>
</dbReference>
<sequence length="66" mass="7567">MGNEACCYCYLHLNVNSAVFVVRIRVFCHTLKPSNFLLLNQIRVELEIWLTRHCLLGSSSLVELSV</sequence>
<organism evidence="1">
    <name type="scientific">Solanum chacoense</name>
    <name type="common">Chaco potato</name>
    <dbReference type="NCBI Taxonomy" id="4108"/>
    <lineage>
        <taxon>Eukaryota</taxon>
        <taxon>Viridiplantae</taxon>
        <taxon>Streptophyta</taxon>
        <taxon>Embryophyta</taxon>
        <taxon>Tracheophyta</taxon>
        <taxon>Spermatophyta</taxon>
        <taxon>Magnoliopsida</taxon>
        <taxon>eudicotyledons</taxon>
        <taxon>Gunneridae</taxon>
        <taxon>Pentapetalae</taxon>
        <taxon>asterids</taxon>
        <taxon>lamiids</taxon>
        <taxon>Solanales</taxon>
        <taxon>Solanaceae</taxon>
        <taxon>Solanoideae</taxon>
        <taxon>Solaneae</taxon>
        <taxon>Solanum</taxon>
    </lineage>
</organism>
<evidence type="ECO:0000313" key="1">
    <source>
        <dbReference type="EMBL" id="JAP30223.1"/>
    </source>
</evidence>
<proteinExistence type="predicted"/>
<dbReference type="AlphaFoldDB" id="A0A0V0ICC8"/>